<dbReference type="GO" id="GO:0004326">
    <property type="term" value="F:tetrahydrofolylpolyglutamate synthase activity"/>
    <property type="evidence" value="ECO:0007669"/>
    <property type="project" value="UniProtKB-EC"/>
</dbReference>
<evidence type="ECO:0000256" key="2">
    <source>
        <dbReference type="ARBA" id="ARBA00008276"/>
    </source>
</evidence>
<dbReference type="GO" id="GO:0008841">
    <property type="term" value="F:dihydrofolate synthase activity"/>
    <property type="evidence" value="ECO:0007669"/>
    <property type="project" value="TreeGrafter"/>
</dbReference>
<evidence type="ECO:0000256" key="10">
    <source>
        <dbReference type="ARBA" id="ARBA00047493"/>
    </source>
</evidence>
<comment type="caution">
    <text evidence="14">The sequence shown here is derived from an EMBL/GenBank/DDBJ whole genome shotgun (WGS) entry which is preliminary data.</text>
</comment>
<dbReference type="Gene3D" id="3.90.190.20">
    <property type="entry name" value="Mur ligase, C-terminal domain"/>
    <property type="match status" value="1"/>
</dbReference>
<protein>
    <recommendedName>
        <fullName evidence="3">tetrahydrofolate synthase</fullName>
        <ecNumber evidence="3">6.3.2.17</ecNumber>
    </recommendedName>
    <alternativeName>
        <fullName evidence="9">Tetrahydrofolylpolyglutamate synthase</fullName>
    </alternativeName>
</protein>
<evidence type="ECO:0000256" key="5">
    <source>
        <dbReference type="ARBA" id="ARBA00022723"/>
    </source>
</evidence>
<keyword evidence="5" id="KW-0479">Metal-binding</keyword>
<dbReference type="NCBIfam" id="TIGR01499">
    <property type="entry name" value="folC"/>
    <property type="match status" value="1"/>
</dbReference>
<feature type="domain" description="Mur ligase central" evidence="13">
    <location>
        <begin position="42"/>
        <end position="256"/>
    </location>
</feature>
<dbReference type="EC" id="6.3.2.17" evidence="3"/>
<dbReference type="InterPro" id="IPR004101">
    <property type="entry name" value="Mur_ligase_C"/>
</dbReference>
<dbReference type="SUPFAM" id="SSF53623">
    <property type="entry name" value="MurD-like peptide ligases, catalytic domain"/>
    <property type="match status" value="1"/>
</dbReference>
<evidence type="ECO:0000259" key="13">
    <source>
        <dbReference type="Pfam" id="PF08245"/>
    </source>
</evidence>
<dbReference type="GO" id="GO:0005524">
    <property type="term" value="F:ATP binding"/>
    <property type="evidence" value="ECO:0007669"/>
    <property type="project" value="UniProtKB-KW"/>
</dbReference>
<evidence type="ECO:0000256" key="1">
    <source>
        <dbReference type="ARBA" id="ARBA00001946"/>
    </source>
</evidence>
<dbReference type="RefSeq" id="WP_143720262.1">
    <property type="nucleotide sequence ID" value="NZ_VKDB01000005.1"/>
</dbReference>
<evidence type="ECO:0000256" key="11">
    <source>
        <dbReference type="PIRNR" id="PIRNR001563"/>
    </source>
</evidence>
<dbReference type="AlphaFoldDB" id="A0A553V249"/>
<dbReference type="InterPro" id="IPR001645">
    <property type="entry name" value="Folylpolyglutamate_synth"/>
</dbReference>
<evidence type="ECO:0000313" key="14">
    <source>
        <dbReference type="EMBL" id="TSA86500.1"/>
    </source>
</evidence>
<keyword evidence="7 11" id="KW-0067">ATP-binding</keyword>
<dbReference type="InterPro" id="IPR013221">
    <property type="entry name" value="Mur_ligase_cen"/>
</dbReference>
<dbReference type="SUPFAM" id="SSF53244">
    <property type="entry name" value="MurD-like peptide ligases, peptide-binding domain"/>
    <property type="match status" value="1"/>
</dbReference>
<dbReference type="PIRSF" id="PIRSF001563">
    <property type="entry name" value="Folylpolyglu_synth"/>
    <property type="match status" value="1"/>
</dbReference>
<evidence type="ECO:0000256" key="3">
    <source>
        <dbReference type="ARBA" id="ARBA00013025"/>
    </source>
</evidence>
<dbReference type="Gene3D" id="3.40.1190.10">
    <property type="entry name" value="Mur-like, catalytic domain"/>
    <property type="match status" value="1"/>
</dbReference>
<dbReference type="EMBL" id="VKDB01000005">
    <property type="protein sequence ID" value="TSA86500.1"/>
    <property type="molecule type" value="Genomic_DNA"/>
</dbReference>
<dbReference type="GO" id="GO:0046872">
    <property type="term" value="F:metal ion binding"/>
    <property type="evidence" value="ECO:0007669"/>
    <property type="project" value="UniProtKB-KW"/>
</dbReference>
<keyword evidence="15" id="KW-1185">Reference proteome</keyword>
<dbReference type="Proteomes" id="UP000316092">
    <property type="component" value="Unassembled WGS sequence"/>
</dbReference>
<evidence type="ECO:0000256" key="4">
    <source>
        <dbReference type="ARBA" id="ARBA00022598"/>
    </source>
</evidence>
<comment type="similarity">
    <text evidence="2 11">Belongs to the folylpolyglutamate synthase family.</text>
</comment>
<dbReference type="OrthoDB" id="9809356at2"/>
<feature type="domain" description="Mur ligase C-terminal" evidence="12">
    <location>
        <begin position="294"/>
        <end position="385"/>
    </location>
</feature>
<sequence>MSNHLDWLYARQRFGVHPGLGRVRELLNMLGDPQTTFQTVLVGGTNGKGSTAATLASILQSSGRRTALFTSPHLTRFAERFVVGGQELSADVVEAGLGRVRPHAEALGATFFEIVVALGCWLFAEAGAQWAVMEVGLGGRLDATNALEPALSVITGVALDHTEILGDTLSAIASEKAGILRAGLPAVTGIVPAFWPLLDATGADVWALGREAQVEVQSQGWQGSRVTLTSPAGSLTVQTPLLGQHGAMNAALAVLAVQRLGTDLEAIQKGVTQIRWPGRLEKLIWLGGLDGLERQVVLDGAHNPDGARALAAALRSLGVEKVPLVFGAAGDKDIAGVVAELAPIASQVILTRSRLSPRAAEPQELAKFFEPFGIPVRSASTPAGALASLPPGLSVVCGSLYLLGEVRPLLLGEAAEERERWQ</sequence>
<dbReference type="GO" id="GO:0005737">
    <property type="term" value="C:cytoplasm"/>
    <property type="evidence" value="ECO:0007669"/>
    <property type="project" value="TreeGrafter"/>
</dbReference>
<keyword evidence="4 11" id="KW-0436">Ligase</keyword>
<dbReference type="FunFam" id="3.40.1190.10:FF:000011">
    <property type="entry name" value="Folylpolyglutamate synthase/dihydrofolate synthase"/>
    <property type="match status" value="1"/>
</dbReference>
<comment type="catalytic activity">
    <reaction evidence="10">
        <text>(6S)-5,6,7,8-tetrahydrofolyl-(gamma-L-Glu)(n) + L-glutamate + ATP = (6S)-5,6,7,8-tetrahydrofolyl-(gamma-L-Glu)(n+1) + ADP + phosphate + H(+)</text>
        <dbReference type="Rhea" id="RHEA:10580"/>
        <dbReference type="Rhea" id="RHEA-COMP:14738"/>
        <dbReference type="Rhea" id="RHEA-COMP:14740"/>
        <dbReference type="ChEBI" id="CHEBI:15378"/>
        <dbReference type="ChEBI" id="CHEBI:29985"/>
        <dbReference type="ChEBI" id="CHEBI:30616"/>
        <dbReference type="ChEBI" id="CHEBI:43474"/>
        <dbReference type="ChEBI" id="CHEBI:141005"/>
        <dbReference type="ChEBI" id="CHEBI:456216"/>
        <dbReference type="EC" id="6.3.2.17"/>
    </reaction>
</comment>
<dbReference type="PANTHER" id="PTHR11136:SF0">
    <property type="entry name" value="DIHYDROFOLATE SYNTHETASE-RELATED"/>
    <property type="match status" value="1"/>
</dbReference>
<evidence type="ECO:0000313" key="15">
    <source>
        <dbReference type="Proteomes" id="UP000316092"/>
    </source>
</evidence>
<evidence type="ECO:0000256" key="8">
    <source>
        <dbReference type="ARBA" id="ARBA00022842"/>
    </source>
</evidence>
<dbReference type="InterPro" id="IPR018109">
    <property type="entry name" value="Folylpolyglutamate_synth_CS"/>
</dbReference>
<gene>
    <name evidence="14" type="ORF">FNU79_07620</name>
</gene>
<keyword evidence="8" id="KW-0460">Magnesium</keyword>
<evidence type="ECO:0000256" key="7">
    <source>
        <dbReference type="ARBA" id="ARBA00022840"/>
    </source>
</evidence>
<evidence type="ECO:0000259" key="12">
    <source>
        <dbReference type="Pfam" id="PF02875"/>
    </source>
</evidence>
<dbReference type="InterPro" id="IPR036565">
    <property type="entry name" value="Mur-like_cat_sf"/>
</dbReference>
<proteinExistence type="inferred from homology"/>
<comment type="cofactor">
    <cofactor evidence="1">
        <name>Mg(2+)</name>
        <dbReference type="ChEBI" id="CHEBI:18420"/>
    </cofactor>
</comment>
<dbReference type="Pfam" id="PF02875">
    <property type="entry name" value="Mur_ligase_C"/>
    <property type="match status" value="1"/>
</dbReference>
<name>A0A553V249_9DEIO</name>
<reference evidence="14 15" key="1">
    <citation type="submission" date="2019-07" db="EMBL/GenBank/DDBJ databases">
        <title>Deinococcus detaillus sp. nov., isolated from humus soil in Antarctica.</title>
        <authorList>
            <person name="Zhang K."/>
        </authorList>
    </citation>
    <scope>NUCLEOTIDE SEQUENCE [LARGE SCALE GENOMIC DNA]</scope>
    <source>
        <strain evidence="14 15">H1</strain>
    </source>
</reference>
<keyword evidence="6 11" id="KW-0547">Nucleotide-binding</keyword>
<dbReference type="InterPro" id="IPR036615">
    <property type="entry name" value="Mur_ligase_C_dom_sf"/>
</dbReference>
<organism evidence="14 15">
    <name type="scientific">Deinococcus detaillensis</name>
    <dbReference type="NCBI Taxonomy" id="2592048"/>
    <lineage>
        <taxon>Bacteria</taxon>
        <taxon>Thermotogati</taxon>
        <taxon>Deinococcota</taxon>
        <taxon>Deinococci</taxon>
        <taxon>Deinococcales</taxon>
        <taxon>Deinococcaceae</taxon>
        <taxon>Deinococcus</taxon>
    </lineage>
</organism>
<dbReference type="Pfam" id="PF08245">
    <property type="entry name" value="Mur_ligase_M"/>
    <property type="match status" value="1"/>
</dbReference>
<dbReference type="PANTHER" id="PTHR11136">
    <property type="entry name" value="FOLYLPOLYGLUTAMATE SYNTHASE-RELATED"/>
    <property type="match status" value="1"/>
</dbReference>
<accession>A0A553V249</accession>
<evidence type="ECO:0000256" key="9">
    <source>
        <dbReference type="ARBA" id="ARBA00030592"/>
    </source>
</evidence>
<dbReference type="PROSITE" id="PS01011">
    <property type="entry name" value="FOLYLPOLYGLU_SYNT_1"/>
    <property type="match status" value="1"/>
</dbReference>
<evidence type="ECO:0000256" key="6">
    <source>
        <dbReference type="ARBA" id="ARBA00022741"/>
    </source>
</evidence>